<comment type="subcellular location">
    <subcellularLocation>
        <location evidence="8">Cytoplasm</location>
    </subcellularLocation>
</comment>
<evidence type="ECO:0000313" key="11">
    <source>
        <dbReference type="EMBL" id="HEG91222.1"/>
    </source>
</evidence>
<dbReference type="AlphaFoldDB" id="A0A831T8K5"/>
<dbReference type="SUPFAM" id="SSF53383">
    <property type="entry name" value="PLP-dependent transferases"/>
    <property type="match status" value="1"/>
</dbReference>
<dbReference type="InterPro" id="IPR018319">
    <property type="entry name" value="SelA-like"/>
</dbReference>
<dbReference type="PANTHER" id="PTHR32328">
    <property type="entry name" value="L-SERYL-TRNA(SEC) SELENIUM TRANSFERASE"/>
    <property type="match status" value="1"/>
</dbReference>
<dbReference type="UniPathway" id="UPA00906">
    <property type="reaction ID" value="UER00896"/>
</dbReference>
<organism evidence="11">
    <name type="scientific">Thermorudis peleae</name>
    <dbReference type="NCBI Taxonomy" id="1382356"/>
    <lineage>
        <taxon>Bacteria</taxon>
        <taxon>Pseudomonadati</taxon>
        <taxon>Thermomicrobiota</taxon>
        <taxon>Thermomicrobia</taxon>
        <taxon>Thermomicrobia incertae sedis</taxon>
        <taxon>Thermorudis</taxon>
    </lineage>
</organism>
<dbReference type="GO" id="GO:0001717">
    <property type="term" value="P:conversion of seryl-tRNAsec to selenocys-tRNAsec"/>
    <property type="evidence" value="ECO:0007669"/>
    <property type="project" value="UniProtKB-UniRule"/>
</dbReference>
<evidence type="ECO:0000256" key="6">
    <source>
        <dbReference type="ARBA" id="ARBA00023266"/>
    </source>
</evidence>
<dbReference type="EMBL" id="DSIY01000174">
    <property type="protein sequence ID" value="HEG91222.1"/>
    <property type="molecule type" value="Genomic_DNA"/>
</dbReference>
<dbReference type="GO" id="GO:0004125">
    <property type="term" value="F:L-seryl-tRNA(Sec) selenium transferase activity"/>
    <property type="evidence" value="ECO:0007669"/>
    <property type="project" value="UniProtKB-UniRule"/>
</dbReference>
<keyword evidence="3 8" id="KW-0808">Transferase</keyword>
<evidence type="ECO:0000256" key="5">
    <source>
        <dbReference type="ARBA" id="ARBA00022917"/>
    </source>
</evidence>
<dbReference type="Pfam" id="PF12390">
    <property type="entry name" value="Se-cys_synth_N"/>
    <property type="match status" value="1"/>
</dbReference>
<evidence type="ECO:0000256" key="3">
    <source>
        <dbReference type="ARBA" id="ARBA00022679"/>
    </source>
</evidence>
<dbReference type="NCBIfam" id="TIGR00474">
    <property type="entry name" value="selA"/>
    <property type="match status" value="1"/>
</dbReference>
<dbReference type="GO" id="GO:0001514">
    <property type="term" value="P:selenocysteine incorporation"/>
    <property type="evidence" value="ECO:0007669"/>
    <property type="project" value="UniProtKB-UniRule"/>
</dbReference>
<comment type="catalytic activity">
    <reaction evidence="8">
        <text>L-seryl-tRNA(Sec) + selenophosphate + H(+) = L-selenocysteinyl-tRNA(Sec) + phosphate</text>
        <dbReference type="Rhea" id="RHEA:22728"/>
        <dbReference type="Rhea" id="RHEA-COMP:9742"/>
        <dbReference type="Rhea" id="RHEA-COMP:9743"/>
        <dbReference type="ChEBI" id="CHEBI:15378"/>
        <dbReference type="ChEBI" id="CHEBI:16144"/>
        <dbReference type="ChEBI" id="CHEBI:43474"/>
        <dbReference type="ChEBI" id="CHEBI:78533"/>
        <dbReference type="ChEBI" id="CHEBI:78573"/>
        <dbReference type="EC" id="2.9.1.1"/>
    </reaction>
</comment>
<gene>
    <name evidence="8" type="primary">selA</name>
    <name evidence="11" type="ORF">ENP34_07235</name>
</gene>
<evidence type="ECO:0000256" key="9">
    <source>
        <dbReference type="PIRSR" id="PIRSR618319-50"/>
    </source>
</evidence>
<name>A0A831T8K5_9BACT</name>
<dbReference type="Gene3D" id="3.90.1150.180">
    <property type="match status" value="1"/>
</dbReference>
<dbReference type="Pfam" id="PF03841">
    <property type="entry name" value="SelA"/>
    <property type="match status" value="1"/>
</dbReference>
<keyword evidence="2 8" id="KW-0963">Cytoplasm</keyword>
<evidence type="ECO:0000256" key="4">
    <source>
        <dbReference type="ARBA" id="ARBA00022898"/>
    </source>
</evidence>
<dbReference type="InterPro" id="IPR015421">
    <property type="entry name" value="PyrdxlP-dep_Trfase_major"/>
</dbReference>
<reference evidence="11" key="1">
    <citation type="journal article" date="2020" name="mSystems">
        <title>Genome- and Community-Level Interaction Insights into Carbon Utilization and Element Cycling Functions of Hydrothermarchaeota in Hydrothermal Sediment.</title>
        <authorList>
            <person name="Zhou Z."/>
            <person name="Liu Y."/>
            <person name="Xu W."/>
            <person name="Pan J."/>
            <person name="Luo Z.H."/>
            <person name="Li M."/>
        </authorList>
    </citation>
    <scope>NUCLEOTIDE SEQUENCE [LARGE SCALE GENOMIC DNA]</scope>
    <source>
        <strain evidence="11">SpSt-210</strain>
    </source>
</reference>
<keyword evidence="4 8" id="KW-0663">Pyridoxal phosphate</keyword>
<feature type="modified residue" description="N6-(pyridoxal phosphate)lysine" evidence="8 9">
    <location>
        <position position="307"/>
    </location>
</feature>
<dbReference type="PANTHER" id="PTHR32328:SF0">
    <property type="entry name" value="L-SERYL-TRNA(SEC) SELENIUM TRANSFERASE"/>
    <property type="match status" value="1"/>
</dbReference>
<evidence type="ECO:0000259" key="10">
    <source>
        <dbReference type="Pfam" id="PF12390"/>
    </source>
</evidence>
<comment type="function">
    <text evidence="8">Converts seryl-tRNA(Sec) to selenocysteinyl-tRNA(Sec) required for selenoprotein biosynthesis.</text>
</comment>
<dbReference type="InterPro" id="IPR025862">
    <property type="entry name" value="SelA_trans_N_dom"/>
</dbReference>
<comment type="cofactor">
    <cofactor evidence="1 8 9">
        <name>pyridoxal 5'-phosphate</name>
        <dbReference type="ChEBI" id="CHEBI:597326"/>
    </cofactor>
</comment>
<comment type="pathway">
    <text evidence="8">Aminoacyl-tRNA biosynthesis; selenocysteinyl-tRNA(Sec) biosynthesis; selenocysteinyl-tRNA(Sec) from L-seryl-tRNA(Sec) (bacterial route): step 1/1.</text>
</comment>
<evidence type="ECO:0000256" key="8">
    <source>
        <dbReference type="HAMAP-Rule" id="MF_00423"/>
    </source>
</evidence>
<keyword evidence="5 8" id="KW-0648">Protein biosynthesis</keyword>
<keyword evidence="6 8" id="KW-0711">Selenium</keyword>
<comment type="caution">
    <text evidence="11">The sequence shown here is derived from an EMBL/GenBank/DDBJ whole genome shotgun (WGS) entry which is preliminary data.</text>
</comment>
<dbReference type="Gene3D" id="3.40.640.10">
    <property type="entry name" value="Type I PLP-dependent aspartate aminotransferase-like (Major domain)"/>
    <property type="match status" value="1"/>
</dbReference>
<dbReference type="InterPro" id="IPR004534">
    <property type="entry name" value="SelA_trans"/>
</dbReference>
<evidence type="ECO:0000256" key="2">
    <source>
        <dbReference type="ARBA" id="ARBA00022490"/>
    </source>
</evidence>
<proteinExistence type="inferred from homology"/>
<sequence length="481" mass="51127">MAEHVPGSSSLAEPEPERQQRLRQIPSISAILAYPELEGYLERFPNEVVTQVAQQVVGRVRTAMLSGSAEVHPDQIIDAVRRELDQLERPRLSPIINGTGVIIHTNLGRAPVSAETAEAMAEAASRYTPLELELDSGRRGGRMVEISRLLRLLVGAESSLVVNNNAAAVLLVLSALCAGREVIVSRSQSIEIGGGFRIPEVLAQSGARLVEVGTTNRTYVRDYAAAITSETAAILSVHWSNFRIVGFTAQPALAELAELAHQRGLVLIEDLGSGALLDTALFGLAHEPTVGEALSAGADIVCFSGDKLLGGPQAGIISGKWDLVSRVAAHPLARAVRADKTALAGIAATLRHYLYHEALTKVPVWRMISGPLDQLEARCRSWLAQLGHLTGLAVVESQATVGGGSLPGETLPSRALAIPEAVARAHGLTLDQLAQRLRTGRPAVMPRVENGRLLIDARTVLPDEDGDLVQALRQALGRGGA</sequence>
<dbReference type="GO" id="GO:0005737">
    <property type="term" value="C:cytoplasm"/>
    <property type="evidence" value="ECO:0007669"/>
    <property type="project" value="UniProtKB-SubCell"/>
</dbReference>
<accession>A0A831T8K5</accession>
<evidence type="ECO:0000256" key="1">
    <source>
        <dbReference type="ARBA" id="ARBA00001933"/>
    </source>
</evidence>
<comment type="similarity">
    <text evidence="7 8">Belongs to the SelA family.</text>
</comment>
<protein>
    <recommendedName>
        <fullName evidence="8">L-seryl-tRNA(Sec) selenium transferase</fullName>
        <ecNumber evidence="8">2.9.1.1</ecNumber>
    </recommendedName>
    <alternativeName>
        <fullName evidence="8">Selenocysteine synthase</fullName>
        <shortName evidence="8">Sec synthase</shortName>
    </alternativeName>
    <alternativeName>
        <fullName evidence="8">Selenocysteinyl-tRNA(Sec) synthase</fullName>
    </alternativeName>
</protein>
<feature type="domain" description="L-seryl-tRNA selenium transferase N-terminal" evidence="10">
    <location>
        <begin position="22"/>
        <end position="61"/>
    </location>
</feature>
<dbReference type="InterPro" id="IPR015424">
    <property type="entry name" value="PyrdxlP-dep_Trfase"/>
</dbReference>
<dbReference type="HAMAP" id="MF_00423">
    <property type="entry name" value="SelA"/>
    <property type="match status" value="1"/>
</dbReference>
<dbReference type="EC" id="2.9.1.1" evidence="8"/>
<evidence type="ECO:0000256" key="7">
    <source>
        <dbReference type="ARBA" id="ARBA00044507"/>
    </source>
</evidence>